<reference evidence="1 2" key="1">
    <citation type="submission" date="2021-01" db="EMBL/GenBank/DDBJ databases">
        <title>Genomic Encyclopedia of Type Strains, Phase IV (KMG-IV): sequencing the most valuable type-strain genomes for metagenomic binning, comparative biology and taxonomic classification.</title>
        <authorList>
            <person name="Goeker M."/>
        </authorList>
    </citation>
    <scope>NUCLEOTIDE SEQUENCE [LARGE SCALE GENOMIC DNA]</scope>
    <source>
        <strain evidence="1 2">DSM 25890</strain>
    </source>
</reference>
<proteinExistence type="predicted"/>
<evidence type="ECO:0000313" key="1">
    <source>
        <dbReference type="EMBL" id="MBM7615644.1"/>
    </source>
</evidence>
<keyword evidence="2" id="KW-1185">Reference proteome</keyword>
<sequence length="126" mass="14742">MKVVIITIVILALFLGGAFYFAEYININSGKMLNNIDRLDQAVLAEDWESAQTQLQEIERDWIKILKVYEVILEHYDLDEINKTLVKIEKYIEVEEKNLTLGEISQLKFVVETIKEREVFSISNLF</sequence>
<name>A0ABS2NRQ2_9FIRM</name>
<dbReference type="InterPro" id="IPR025373">
    <property type="entry name" value="DUF4363"/>
</dbReference>
<protein>
    <recommendedName>
        <fullName evidence="3">DUF4363 family protein</fullName>
    </recommendedName>
</protein>
<dbReference type="Proteomes" id="UP001314796">
    <property type="component" value="Unassembled WGS sequence"/>
</dbReference>
<accession>A0ABS2NRQ2</accession>
<dbReference type="RefSeq" id="WP_204403072.1">
    <property type="nucleotide sequence ID" value="NZ_JAFBEE010000015.1"/>
</dbReference>
<organism evidence="1 2">
    <name type="scientific">Alkaliphilus hydrothermalis</name>
    <dbReference type="NCBI Taxonomy" id="1482730"/>
    <lineage>
        <taxon>Bacteria</taxon>
        <taxon>Bacillati</taxon>
        <taxon>Bacillota</taxon>
        <taxon>Clostridia</taxon>
        <taxon>Peptostreptococcales</taxon>
        <taxon>Natronincolaceae</taxon>
        <taxon>Alkaliphilus</taxon>
    </lineage>
</organism>
<dbReference type="Pfam" id="PF14276">
    <property type="entry name" value="DUF4363"/>
    <property type="match status" value="1"/>
</dbReference>
<evidence type="ECO:0000313" key="2">
    <source>
        <dbReference type="Proteomes" id="UP001314796"/>
    </source>
</evidence>
<gene>
    <name evidence="1" type="ORF">JOC73_002217</name>
</gene>
<comment type="caution">
    <text evidence="1">The sequence shown here is derived from an EMBL/GenBank/DDBJ whole genome shotgun (WGS) entry which is preliminary data.</text>
</comment>
<evidence type="ECO:0008006" key="3">
    <source>
        <dbReference type="Google" id="ProtNLM"/>
    </source>
</evidence>
<dbReference type="EMBL" id="JAFBEE010000015">
    <property type="protein sequence ID" value="MBM7615644.1"/>
    <property type="molecule type" value="Genomic_DNA"/>
</dbReference>